<protein>
    <submittedName>
        <fullName evidence="1">Uncharacterized protein</fullName>
    </submittedName>
</protein>
<gene>
    <name evidence="1" type="ORF">Tci_590133</name>
</gene>
<reference evidence="1" key="1">
    <citation type="journal article" date="2019" name="Sci. Rep.">
        <title>Draft genome of Tanacetum cinerariifolium, the natural source of mosquito coil.</title>
        <authorList>
            <person name="Yamashiro T."/>
            <person name="Shiraishi A."/>
            <person name="Satake H."/>
            <person name="Nakayama K."/>
        </authorList>
    </citation>
    <scope>NUCLEOTIDE SEQUENCE</scope>
</reference>
<proteinExistence type="predicted"/>
<name>A0A699J7R1_TANCI</name>
<comment type="caution">
    <text evidence="1">The sequence shown here is derived from an EMBL/GenBank/DDBJ whole genome shotgun (WGS) entry which is preliminary data.</text>
</comment>
<organism evidence="1">
    <name type="scientific">Tanacetum cinerariifolium</name>
    <name type="common">Dalmatian daisy</name>
    <name type="synonym">Chrysanthemum cinerariifolium</name>
    <dbReference type="NCBI Taxonomy" id="118510"/>
    <lineage>
        <taxon>Eukaryota</taxon>
        <taxon>Viridiplantae</taxon>
        <taxon>Streptophyta</taxon>
        <taxon>Embryophyta</taxon>
        <taxon>Tracheophyta</taxon>
        <taxon>Spermatophyta</taxon>
        <taxon>Magnoliopsida</taxon>
        <taxon>eudicotyledons</taxon>
        <taxon>Gunneridae</taxon>
        <taxon>Pentapetalae</taxon>
        <taxon>asterids</taxon>
        <taxon>campanulids</taxon>
        <taxon>Asterales</taxon>
        <taxon>Asteraceae</taxon>
        <taxon>Asteroideae</taxon>
        <taxon>Anthemideae</taxon>
        <taxon>Anthemidinae</taxon>
        <taxon>Tanacetum</taxon>
    </lineage>
</organism>
<dbReference type="AlphaFoldDB" id="A0A699J7R1"/>
<accession>A0A699J7R1</accession>
<evidence type="ECO:0000313" key="1">
    <source>
        <dbReference type="EMBL" id="GFA18161.1"/>
    </source>
</evidence>
<sequence length="144" mass="17150">MWSQEPVGYDKYALWGISHWGRKHQQFYGFTVNRESARDVYLKRRIIAVTKLQIVEWHDYKHLDWKMVRRDDEKLYKFKEGDLKRLHIQDIEDMLLLLELEVSFVAETIPDAEKLLQQCRLACSLLVRFGPMSRLASGLGRLLL</sequence>
<dbReference type="EMBL" id="BKCJ010381647">
    <property type="protein sequence ID" value="GFA18161.1"/>
    <property type="molecule type" value="Genomic_DNA"/>
</dbReference>